<feature type="transmembrane region" description="Helical" evidence="1">
    <location>
        <begin position="36"/>
        <end position="55"/>
    </location>
</feature>
<keyword evidence="1" id="KW-0812">Transmembrane</keyword>
<gene>
    <name evidence="2" type="ORF">FYJ50_02670</name>
</gene>
<reference evidence="2 3" key="1">
    <citation type="submission" date="2019-08" db="EMBL/GenBank/DDBJ databases">
        <title>In-depth cultivation of the pig gut microbiome towards novel bacterial diversity and tailored functional studies.</title>
        <authorList>
            <person name="Wylensek D."/>
            <person name="Hitch T.C.A."/>
            <person name="Clavel T."/>
        </authorList>
    </citation>
    <scope>NUCLEOTIDE SEQUENCE [LARGE SCALE GENOMIC DNA]</scope>
    <source>
        <strain evidence="2 3">LKV-178-WT-2G</strain>
    </source>
</reference>
<keyword evidence="1" id="KW-0472">Membrane</keyword>
<feature type="transmembrane region" description="Helical" evidence="1">
    <location>
        <begin position="12"/>
        <end position="30"/>
    </location>
</feature>
<name>A0A7X2N259_9FIRM</name>
<dbReference type="EMBL" id="VUMM01000003">
    <property type="protein sequence ID" value="MSS01031.1"/>
    <property type="molecule type" value="Genomic_DNA"/>
</dbReference>
<protein>
    <recommendedName>
        <fullName evidence="4">Cell shape-determining protein</fullName>
    </recommendedName>
</protein>
<accession>A0A7X2N259</accession>
<evidence type="ECO:0000256" key="1">
    <source>
        <dbReference type="SAM" id="Phobius"/>
    </source>
</evidence>
<feature type="transmembrane region" description="Helical" evidence="1">
    <location>
        <begin position="67"/>
        <end position="89"/>
    </location>
</feature>
<sequence length="534" mass="60271">MPVIRISKVKALIVYVIVLAIAYYLMLPPLNWHSPAFWSFFTPAILILLVILTMFSSQGVQAPKKPVVIFGLVLILAPSLLGIMGIRLFHSNEYANRINVETTEFNTIGEVDFTKTAIIDRDTTEALGDRVMGQMSDWVSQFEVSDEYTQISYKDSVYRVTPLEYADFFKWWANKSEGIPAYITVDSTDGTAKLVRLKDMGLDNMKYVPSSLFNKNLMRHLRFQYPMEIFGSPSFEIDEKGHPWYVCSTYSYKLVGNKKYVTGAIFMDPITGESTKYDLKSVPKWADRIFPEALVIEEIDDYGSLQKGFINSIIGQKGVIKSSSGYNYIEKDGDIWLYTGVTSANSDSSNLGFILVNLRTHEALRIDAPGANETSAMKSAEDEVQNYGYKATFPVLVNVNGQPTYLMSLRADTSNSSQSVLKMYAMVDATDYQKVATVSVDQGLNVLKKEMIALQGVTSSDEVVYEKKEITVSNLNKVFVEGNTIYYFEDQDGKKYRMDFTTKYEEQLAFLKNGDTVSIEYLESEGVQLVHSFE</sequence>
<keyword evidence="1" id="KW-1133">Transmembrane helix</keyword>
<evidence type="ECO:0008006" key="4">
    <source>
        <dbReference type="Google" id="ProtNLM"/>
    </source>
</evidence>
<dbReference type="Proteomes" id="UP000470082">
    <property type="component" value="Unassembled WGS sequence"/>
</dbReference>
<keyword evidence="3" id="KW-1185">Reference proteome</keyword>
<proteinExistence type="predicted"/>
<comment type="caution">
    <text evidence="2">The sequence shown here is derived from an EMBL/GenBank/DDBJ whole genome shotgun (WGS) entry which is preliminary data.</text>
</comment>
<evidence type="ECO:0000313" key="3">
    <source>
        <dbReference type="Proteomes" id="UP000470082"/>
    </source>
</evidence>
<evidence type="ECO:0000313" key="2">
    <source>
        <dbReference type="EMBL" id="MSS01031.1"/>
    </source>
</evidence>
<dbReference type="AlphaFoldDB" id="A0A7X2N259"/>
<organism evidence="2 3">
    <name type="scientific">Floccifex porci</name>
    <dbReference type="NCBI Taxonomy" id="2606629"/>
    <lineage>
        <taxon>Bacteria</taxon>
        <taxon>Bacillati</taxon>
        <taxon>Bacillota</taxon>
        <taxon>Erysipelotrichia</taxon>
        <taxon>Erysipelotrichales</taxon>
        <taxon>Erysipelotrichaceae</taxon>
        <taxon>Floccifex</taxon>
    </lineage>
</organism>